<organism evidence="2 3">
    <name type="scientific">Ralstonia condita</name>
    <dbReference type="NCBI Taxonomy" id="3058600"/>
    <lineage>
        <taxon>Bacteria</taxon>
        <taxon>Pseudomonadati</taxon>
        <taxon>Pseudomonadota</taxon>
        <taxon>Betaproteobacteria</taxon>
        <taxon>Burkholderiales</taxon>
        <taxon>Burkholderiaceae</taxon>
        <taxon>Ralstonia</taxon>
    </lineage>
</organism>
<dbReference type="Proteomes" id="UP001189616">
    <property type="component" value="Unassembled WGS sequence"/>
</dbReference>
<evidence type="ECO:0000256" key="1">
    <source>
        <dbReference type="SAM" id="MobiDB-lite"/>
    </source>
</evidence>
<evidence type="ECO:0000313" key="2">
    <source>
        <dbReference type="EMBL" id="CAJ0788696.1"/>
    </source>
</evidence>
<proteinExistence type="predicted"/>
<feature type="region of interest" description="Disordered" evidence="1">
    <location>
        <begin position="46"/>
        <end position="68"/>
    </location>
</feature>
<name>A0ABN9IP03_9RALS</name>
<protein>
    <submittedName>
        <fullName evidence="2">Uncharacterized protein</fullName>
    </submittedName>
</protein>
<gene>
    <name evidence="2" type="ORF">LMG7141_02120</name>
</gene>
<accession>A0ABN9IP03</accession>
<evidence type="ECO:0000313" key="3">
    <source>
        <dbReference type="Proteomes" id="UP001189616"/>
    </source>
</evidence>
<dbReference type="EMBL" id="CATYWO010000002">
    <property type="protein sequence ID" value="CAJ0788696.1"/>
    <property type="molecule type" value="Genomic_DNA"/>
</dbReference>
<reference evidence="2 3" key="1">
    <citation type="submission" date="2023-07" db="EMBL/GenBank/DDBJ databases">
        <authorList>
            <person name="Peeters C."/>
        </authorList>
    </citation>
    <scope>NUCLEOTIDE SEQUENCE [LARGE SCALE GENOMIC DNA]</scope>
    <source>
        <strain evidence="2 3">LMG 7141</strain>
    </source>
</reference>
<comment type="caution">
    <text evidence="2">The sequence shown here is derived from an EMBL/GenBank/DDBJ whole genome shotgun (WGS) entry which is preliminary data.</text>
</comment>
<keyword evidence="3" id="KW-1185">Reference proteome</keyword>
<sequence length="68" mass="7365">MCALINLSGARLRLHPVKVDTPRESSSVPRTCLLRHGQTWVRDAAAARLATAPPNEKARPRGDSLAAH</sequence>